<evidence type="ECO:0000259" key="7">
    <source>
        <dbReference type="Pfam" id="PF02687"/>
    </source>
</evidence>
<dbReference type="Pfam" id="PF02687">
    <property type="entry name" value="FtsX"/>
    <property type="match status" value="2"/>
</dbReference>
<feature type="domain" description="ABC3 transporter permease C-terminal" evidence="7">
    <location>
        <begin position="289"/>
        <end position="403"/>
    </location>
</feature>
<evidence type="ECO:0000256" key="5">
    <source>
        <dbReference type="ARBA" id="ARBA00023136"/>
    </source>
</evidence>
<reference evidence="9" key="1">
    <citation type="submission" date="2020-11" db="EMBL/GenBank/DDBJ databases">
        <title>Bacterial whole genome sequence for Panacibacter sp. DH6.</title>
        <authorList>
            <person name="Le V."/>
            <person name="Ko S."/>
            <person name="Ahn C.-Y."/>
            <person name="Oh H.-M."/>
        </authorList>
    </citation>
    <scope>NUCLEOTIDE SEQUENCE</scope>
    <source>
        <strain evidence="9">DH6</strain>
    </source>
</reference>
<dbReference type="PANTHER" id="PTHR30572">
    <property type="entry name" value="MEMBRANE COMPONENT OF TRANSPORTER-RELATED"/>
    <property type="match status" value="1"/>
</dbReference>
<feature type="domain" description="ABC3 transporter permease C-terminal" evidence="7">
    <location>
        <begin position="680"/>
        <end position="793"/>
    </location>
</feature>
<keyword evidence="2" id="KW-1003">Cell membrane</keyword>
<name>A0A931E4L3_9BACT</name>
<dbReference type="GO" id="GO:0022857">
    <property type="term" value="F:transmembrane transporter activity"/>
    <property type="evidence" value="ECO:0007669"/>
    <property type="project" value="TreeGrafter"/>
</dbReference>
<comment type="subcellular location">
    <subcellularLocation>
        <location evidence="1">Cell membrane</location>
        <topology evidence="1">Multi-pass membrane protein</topology>
    </subcellularLocation>
</comment>
<dbReference type="AlphaFoldDB" id="A0A931E4L3"/>
<feature type="domain" description="MacB-like periplasmic core" evidence="8">
    <location>
        <begin position="496"/>
        <end position="640"/>
    </location>
</feature>
<proteinExistence type="predicted"/>
<evidence type="ECO:0000256" key="3">
    <source>
        <dbReference type="ARBA" id="ARBA00022692"/>
    </source>
</evidence>
<dbReference type="Pfam" id="PF12704">
    <property type="entry name" value="MacB_PCD"/>
    <property type="match status" value="2"/>
</dbReference>
<evidence type="ECO:0000313" key="9">
    <source>
        <dbReference type="EMBL" id="MBG9377565.1"/>
    </source>
</evidence>
<feature type="transmembrane region" description="Helical" evidence="6">
    <location>
        <begin position="21"/>
        <end position="41"/>
    </location>
</feature>
<feature type="transmembrane region" description="Helical" evidence="6">
    <location>
        <begin position="426"/>
        <end position="445"/>
    </location>
</feature>
<keyword evidence="10" id="KW-1185">Reference proteome</keyword>
<evidence type="ECO:0000256" key="1">
    <source>
        <dbReference type="ARBA" id="ARBA00004651"/>
    </source>
</evidence>
<dbReference type="InterPro" id="IPR050250">
    <property type="entry name" value="Macrolide_Exporter_MacB"/>
</dbReference>
<feature type="transmembrane region" description="Helical" evidence="6">
    <location>
        <begin position="759"/>
        <end position="781"/>
    </location>
</feature>
<dbReference type="EMBL" id="JADWYR010000002">
    <property type="protein sequence ID" value="MBG9377565.1"/>
    <property type="molecule type" value="Genomic_DNA"/>
</dbReference>
<dbReference type="InterPro" id="IPR003838">
    <property type="entry name" value="ABC3_permease_C"/>
</dbReference>
<accession>A0A931E4L3</accession>
<keyword evidence="4 6" id="KW-1133">Transmembrane helix</keyword>
<evidence type="ECO:0000256" key="2">
    <source>
        <dbReference type="ARBA" id="ARBA00022475"/>
    </source>
</evidence>
<feature type="transmembrane region" description="Helical" evidence="6">
    <location>
        <begin position="284"/>
        <end position="305"/>
    </location>
</feature>
<feature type="domain" description="MacB-like periplasmic core" evidence="8">
    <location>
        <begin position="20"/>
        <end position="243"/>
    </location>
</feature>
<feature type="transmembrane region" description="Helical" evidence="6">
    <location>
        <begin position="677"/>
        <end position="701"/>
    </location>
</feature>
<sequence length="800" mass="88940">MLRNYFKSAFRSLWKTRTTSFINIFGLAVGMAAAVFIFLWVQNEASFDSFHTEKEQVYRITCDIAINADEQWKWENAPMMMAETALREIPEVEQASRVMINNWGGPVLNINNKLYDEKTSAWVDKNWFNIFSYDFIAGNAAGFAQDPFSIILTASKAKKFFGNAEAVGQVIKVDTTNYTVKAVIKDNPINSSFQFDILLQMGGRLADPNTYRNDLTWNNFGYITFLKLRKDASVTQVIAGLNNIVKKNRPGNDNTTIRLMPLKDLYFEEDLQSSAMPKGTEKTVYIFSILGILLLLTACINYVNLTTAKASLRAKEVSVRKIIGADRSSLFAQFITESLTVSLFALFFTVVLLILGLPLFNDITGKSFEISLSSFAVWKVLTGTLLFAAVLNGIYPALLLSSFKPLNVFRGVSVLKLNDGAVRKGLVVFQFALSTVLIAGAMVIYRQLNYIQTTNPGYNVSQVMSVEVPYPAYAKLKGEELGMFFQTFKNELRRQPGVMGVSGGSDDITNVQSYSSGNADWDGRDTLFNPSIARLSVDADFRSMFKLQLADGRWFTTGKDDERNYILNETAVAQFNMHKPVVGQRFTWGGDTGHVVGVVKDFHYKSLHDKIGPMVLMSETQRSSHLFVKVAPGSIPATVSAVQSVWASLVPTQPFHYTFLDDSFNVLYSKDIQTSQLILIFSFIAVIIAALGLFALAAFTAEQRTKEIGIRKVLGASVQQITTLLSKDFVVLVCVAIVIATPLAWWAMNNWLQDFAYRIDLGFGIFLSSAAVAIFIALLSVSYQAIKAAIANPANSLRTE</sequence>
<dbReference type="InterPro" id="IPR025857">
    <property type="entry name" value="MacB_PCD"/>
</dbReference>
<dbReference type="PANTHER" id="PTHR30572:SF18">
    <property type="entry name" value="ABC-TYPE MACROLIDE FAMILY EXPORT SYSTEM PERMEASE COMPONENT 2"/>
    <property type="match status" value="1"/>
</dbReference>
<feature type="transmembrane region" description="Helical" evidence="6">
    <location>
        <begin position="380"/>
        <end position="400"/>
    </location>
</feature>
<gene>
    <name evidence="9" type="ORF">I5907_15075</name>
</gene>
<dbReference type="Proteomes" id="UP000628448">
    <property type="component" value="Unassembled WGS sequence"/>
</dbReference>
<feature type="transmembrane region" description="Helical" evidence="6">
    <location>
        <begin position="729"/>
        <end position="747"/>
    </location>
</feature>
<dbReference type="GO" id="GO:0005886">
    <property type="term" value="C:plasma membrane"/>
    <property type="evidence" value="ECO:0007669"/>
    <property type="project" value="UniProtKB-SubCell"/>
</dbReference>
<dbReference type="RefSeq" id="WP_196991644.1">
    <property type="nucleotide sequence ID" value="NZ_JADWYR010000002.1"/>
</dbReference>
<organism evidence="9 10">
    <name type="scientific">Panacibacter microcysteis</name>
    <dbReference type="NCBI Taxonomy" id="2793269"/>
    <lineage>
        <taxon>Bacteria</taxon>
        <taxon>Pseudomonadati</taxon>
        <taxon>Bacteroidota</taxon>
        <taxon>Chitinophagia</taxon>
        <taxon>Chitinophagales</taxon>
        <taxon>Chitinophagaceae</taxon>
        <taxon>Panacibacter</taxon>
    </lineage>
</organism>
<protein>
    <submittedName>
        <fullName evidence="9">ABC transporter permease</fullName>
    </submittedName>
</protein>
<feature type="transmembrane region" description="Helical" evidence="6">
    <location>
        <begin position="339"/>
        <end position="360"/>
    </location>
</feature>
<evidence type="ECO:0000256" key="6">
    <source>
        <dbReference type="SAM" id="Phobius"/>
    </source>
</evidence>
<evidence type="ECO:0000256" key="4">
    <source>
        <dbReference type="ARBA" id="ARBA00022989"/>
    </source>
</evidence>
<keyword evidence="3 6" id="KW-0812">Transmembrane</keyword>
<evidence type="ECO:0000259" key="8">
    <source>
        <dbReference type="Pfam" id="PF12704"/>
    </source>
</evidence>
<keyword evidence="5 6" id="KW-0472">Membrane</keyword>
<comment type="caution">
    <text evidence="9">The sequence shown here is derived from an EMBL/GenBank/DDBJ whole genome shotgun (WGS) entry which is preliminary data.</text>
</comment>
<evidence type="ECO:0000313" key="10">
    <source>
        <dbReference type="Proteomes" id="UP000628448"/>
    </source>
</evidence>